<evidence type="ECO:0000256" key="3">
    <source>
        <dbReference type="RuleBase" id="RU610713"/>
    </source>
</evidence>
<name>J9B0N6_WUCBA</name>
<gene>
    <name evidence="4" type="ORF">WUBG_08637</name>
</gene>
<dbReference type="InterPro" id="IPR013785">
    <property type="entry name" value="Aldolase_TIM"/>
</dbReference>
<dbReference type="EMBL" id="ADBV01004496">
    <property type="protein sequence ID" value="EJW80455.1"/>
    <property type="molecule type" value="Genomic_DNA"/>
</dbReference>
<dbReference type="Gene3D" id="3.20.20.70">
    <property type="entry name" value="Aldolase class I"/>
    <property type="match status" value="1"/>
</dbReference>
<dbReference type="PANTHER" id="PTHR11769:SF35">
    <property type="entry name" value="HYALURONIDASE"/>
    <property type="match status" value="1"/>
</dbReference>
<dbReference type="GO" id="GO:0005975">
    <property type="term" value="P:carbohydrate metabolic process"/>
    <property type="evidence" value="ECO:0007669"/>
    <property type="project" value="InterPro"/>
</dbReference>
<evidence type="ECO:0000313" key="4">
    <source>
        <dbReference type="EMBL" id="EJW80455.1"/>
    </source>
</evidence>
<evidence type="ECO:0000256" key="1">
    <source>
        <dbReference type="ARBA" id="ARBA00008871"/>
    </source>
</evidence>
<dbReference type="PANTHER" id="PTHR11769">
    <property type="entry name" value="HYALURONIDASE"/>
    <property type="match status" value="1"/>
</dbReference>
<accession>J9B0N6</accession>
<dbReference type="SUPFAM" id="SSF51445">
    <property type="entry name" value="(Trans)glycosidases"/>
    <property type="match status" value="1"/>
</dbReference>
<dbReference type="GO" id="GO:0004415">
    <property type="term" value="F:hyalurononglucosaminidase activity"/>
    <property type="evidence" value="ECO:0007669"/>
    <property type="project" value="UniProtKB-UniRule"/>
</dbReference>
<dbReference type="EC" id="3.2.1.35" evidence="3"/>
<dbReference type="AlphaFoldDB" id="J9B0N6"/>
<evidence type="ECO:0000256" key="2">
    <source>
        <dbReference type="ARBA" id="ARBA00023157"/>
    </source>
</evidence>
<dbReference type="InterPro" id="IPR017853">
    <property type="entry name" value="GH"/>
</dbReference>
<dbReference type="GO" id="GO:0030214">
    <property type="term" value="P:hyaluronan catabolic process"/>
    <property type="evidence" value="ECO:0007669"/>
    <property type="project" value="TreeGrafter"/>
</dbReference>
<sequence length="190" mass="21696">MNGTVACGEVYEEFNDRLQPLHMEATALYPSIYLPRRNSATGGCLYVTSVLREAKRCAEKLKSSVPIFTFTGFEYFPINLSNPFYTKQDLLNSLHRAFDMGIQGAIIWSTSKNMANRCLSIGDYVRDHLGPEVKNLKNLSEICDKTERNTSNYNTYEPLCAMRNGLYKYCHKINKKWDDLFPTSTVQPPP</sequence>
<reference evidence="5" key="1">
    <citation type="submission" date="2012-08" db="EMBL/GenBank/DDBJ databases">
        <title>The Genome Sequence of Wuchereria bancrofti.</title>
        <authorList>
            <person name="Nutman T.B."/>
            <person name="Fink D.L."/>
            <person name="Russ C."/>
            <person name="Young S."/>
            <person name="Zeng Q."/>
            <person name="Koehrsen M."/>
            <person name="Alvarado L."/>
            <person name="Berlin A."/>
            <person name="Chapman S.B."/>
            <person name="Chen Z."/>
            <person name="Freedman E."/>
            <person name="Gellesch M."/>
            <person name="Goldberg J."/>
            <person name="Griggs A."/>
            <person name="Gujja S."/>
            <person name="Heilman E.R."/>
            <person name="Heiman D."/>
            <person name="Hepburn T."/>
            <person name="Howarth C."/>
            <person name="Jen D."/>
            <person name="Larson L."/>
            <person name="Lewis B."/>
            <person name="Mehta T."/>
            <person name="Park D."/>
            <person name="Pearson M."/>
            <person name="Roberts A."/>
            <person name="Saif S."/>
            <person name="Shea T."/>
            <person name="Shenoy N."/>
            <person name="Sisk P."/>
            <person name="Stolte C."/>
            <person name="Sykes S."/>
            <person name="Walk T."/>
            <person name="White J."/>
            <person name="Yandava C."/>
            <person name="Haas B."/>
            <person name="Henn M.R."/>
            <person name="Nusbaum C."/>
            <person name="Birren B."/>
        </authorList>
    </citation>
    <scope>NUCLEOTIDE SEQUENCE [LARGE SCALE GENOMIC DNA]</scope>
    <source>
        <strain evidence="5">NA</strain>
    </source>
</reference>
<organism evidence="4 5">
    <name type="scientific">Wuchereria bancrofti</name>
    <dbReference type="NCBI Taxonomy" id="6293"/>
    <lineage>
        <taxon>Eukaryota</taxon>
        <taxon>Metazoa</taxon>
        <taxon>Ecdysozoa</taxon>
        <taxon>Nematoda</taxon>
        <taxon>Chromadorea</taxon>
        <taxon>Rhabditida</taxon>
        <taxon>Spirurina</taxon>
        <taxon>Spiruromorpha</taxon>
        <taxon>Filarioidea</taxon>
        <taxon>Onchocercidae</taxon>
        <taxon>Wuchereria</taxon>
    </lineage>
</organism>
<keyword evidence="3" id="KW-0378">Hydrolase</keyword>
<keyword evidence="2" id="KW-1015">Disulfide bond</keyword>
<keyword evidence="3" id="KW-0326">Glycosidase</keyword>
<dbReference type="Pfam" id="PF01630">
    <property type="entry name" value="Glyco_hydro_56"/>
    <property type="match status" value="1"/>
</dbReference>
<proteinExistence type="inferred from homology"/>
<evidence type="ECO:0000313" key="5">
    <source>
        <dbReference type="Proteomes" id="UP000004810"/>
    </source>
</evidence>
<comment type="similarity">
    <text evidence="1 3">Belongs to the glycosyl hydrolase 56 family.</text>
</comment>
<dbReference type="InterPro" id="IPR018155">
    <property type="entry name" value="Hyaluronidase"/>
</dbReference>
<comment type="catalytic activity">
    <reaction evidence="3">
        <text>Random hydrolysis of (1-&gt;4)-linkages between N-acetyl-beta-D-glucosamine and D-glucuronate residues in hyaluronate.</text>
        <dbReference type="EC" id="3.2.1.35"/>
    </reaction>
</comment>
<protein>
    <recommendedName>
        <fullName evidence="3">Hyaluronidase</fullName>
        <ecNumber evidence="3">3.2.1.35</ecNumber>
    </recommendedName>
</protein>
<dbReference type="Proteomes" id="UP000004810">
    <property type="component" value="Unassembled WGS sequence"/>
</dbReference>
<comment type="caution">
    <text evidence="4">The sequence shown here is derived from an EMBL/GenBank/DDBJ whole genome shotgun (WGS) entry which is preliminary data.</text>
</comment>